<evidence type="ECO:0000256" key="8">
    <source>
        <dbReference type="SAM" id="Phobius"/>
    </source>
</evidence>
<feature type="transmembrane region" description="Helical" evidence="8">
    <location>
        <begin position="225"/>
        <end position="243"/>
    </location>
</feature>
<feature type="transmembrane region" description="Helical" evidence="8">
    <location>
        <begin position="122"/>
        <end position="145"/>
    </location>
</feature>
<keyword evidence="5 8" id="KW-1133">Transmembrane helix</keyword>
<keyword evidence="2" id="KW-0813">Transport</keyword>
<feature type="transmembrane region" description="Helical" evidence="8">
    <location>
        <begin position="369"/>
        <end position="389"/>
    </location>
</feature>
<accession>A0A1I6DXJ9</accession>
<dbReference type="EMBL" id="FOYM01000020">
    <property type="protein sequence ID" value="SFR10061.1"/>
    <property type="molecule type" value="Genomic_DNA"/>
</dbReference>
<dbReference type="Proteomes" id="UP000199584">
    <property type="component" value="Unassembled WGS sequence"/>
</dbReference>
<dbReference type="AlphaFoldDB" id="A0A1I6DXJ9"/>
<evidence type="ECO:0000256" key="6">
    <source>
        <dbReference type="ARBA" id="ARBA00023065"/>
    </source>
</evidence>
<keyword evidence="4 8" id="KW-0812">Transmembrane</keyword>
<feature type="transmembrane region" description="Helical" evidence="8">
    <location>
        <begin position="12"/>
        <end position="31"/>
    </location>
</feature>
<keyword evidence="3" id="KW-1003">Cell membrane</keyword>
<organism evidence="9 10">
    <name type="scientific">Desulfoscipio geothermicus DSM 3669</name>
    <dbReference type="NCBI Taxonomy" id="1121426"/>
    <lineage>
        <taxon>Bacteria</taxon>
        <taxon>Bacillati</taxon>
        <taxon>Bacillota</taxon>
        <taxon>Clostridia</taxon>
        <taxon>Eubacteriales</taxon>
        <taxon>Desulfallaceae</taxon>
        <taxon>Desulfoscipio</taxon>
    </lineage>
</organism>
<evidence type="ECO:0000256" key="3">
    <source>
        <dbReference type="ARBA" id="ARBA00022475"/>
    </source>
</evidence>
<comment type="subcellular location">
    <subcellularLocation>
        <location evidence="1">Cell membrane</location>
        <topology evidence="1">Multi-pass membrane protein</topology>
    </subcellularLocation>
</comment>
<reference evidence="10" key="1">
    <citation type="submission" date="2016-10" db="EMBL/GenBank/DDBJ databases">
        <authorList>
            <person name="Varghese N."/>
            <person name="Submissions S."/>
        </authorList>
    </citation>
    <scope>NUCLEOTIDE SEQUENCE [LARGE SCALE GENOMIC DNA]</scope>
    <source>
        <strain evidence="10">DSM 3669</strain>
    </source>
</reference>
<feature type="transmembrane region" description="Helical" evidence="8">
    <location>
        <begin position="72"/>
        <end position="95"/>
    </location>
</feature>
<evidence type="ECO:0000256" key="1">
    <source>
        <dbReference type="ARBA" id="ARBA00004651"/>
    </source>
</evidence>
<dbReference type="RefSeq" id="WP_092484663.1">
    <property type="nucleotide sequence ID" value="NZ_FOYM01000020.1"/>
</dbReference>
<dbReference type="InterPro" id="IPR003445">
    <property type="entry name" value="Cat_transpt"/>
</dbReference>
<keyword evidence="7 8" id="KW-0472">Membrane</keyword>
<dbReference type="GO" id="GO:0008324">
    <property type="term" value="F:monoatomic cation transmembrane transporter activity"/>
    <property type="evidence" value="ECO:0007669"/>
    <property type="project" value="InterPro"/>
</dbReference>
<feature type="transmembrane region" description="Helical" evidence="8">
    <location>
        <begin position="395"/>
        <end position="422"/>
    </location>
</feature>
<protein>
    <submittedName>
        <fullName evidence="9">Trk system potassium uptake protein TrkH</fullName>
    </submittedName>
</protein>
<feature type="transmembrane region" description="Helical" evidence="8">
    <location>
        <begin position="342"/>
        <end position="362"/>
    </location>
</feature>
<feature type="transmembrane region" description="Helical" evidence="8">
    <location>
        <begin position="191"/>
        <end position="213"/>
    </location>
</feature>
<evidence type="ECO:0000313" key="9">
    <source>
        <dbReference type="EMBL" id="SFR10061.1"/>
    </source>
</evidence>
<feature type="transmembrane region" description="Helical" evidence="8">
    <location>
        <begin position="278"/>
        <end position="297"/>
    </location>
</feature>
<keyword evidence="6" id="KW-0406">Ion transport</keyword>
<feature type="transmembrane region" description="Helical" evidence="8">
    <location>
        <begin position="152"/>
        <end position="171"/>
    </location>
</feature>
<dbReference type="PANTHER" id="PTHR32024">
    <property type="entry name" value="TRK SYSTEM POTASSIUM UPTAKE PROTEIN TRKG-RELATED"/>
    <property type="match status" value="1"/>
</dbReference>
<evidence type="ECO:0000313" key="10">
    <source>
        <dbReference type="Proteomes" id="UP000199584"/>
    </source>
</evidence>
<dbReference type="GO" id="GO:0030001">
    <property type="term" value="P:metal ion transport"/>
    <property type="evidence" value="ECO:0007669"/>
    <property type="project" value="UniProtKB-ARBA"/>
</dbReference>
<evidence type="ECO:0000256" key="7">
    <source>
        <dbReference type="ARBA" id="ARBA00023136"/>
    </source>
</evidence>
<gene>
    <name evidence="9" type="ORF">SAMN05660706_12026</name>
</gene>
<dbReference type="Pfam" id="PF02386">
    <property type="entry name" value="TrkH"/>
    <property type="match status" value="1"/>
</dbReference>
<dbReference type="PANTHER" id="PTHR32024:SF1">
    <property type="entry name" value="KTR SYSTEM POTASSIUM UPTAKE PROTEIN B"/>
    <property type="match status" value="1"/>
</dbReference>
<evidence type="ECO:0000256" key="2">
    <source>
        <dbReference type="ARBA" id="ARBA00022448"/>
    </source>
</evidence>
<proteinExistence type="predicted"/>
<evidence type="ECO:0000256" key="5">
    <source>
        <dbReference type="ARBA" id="ARBA00022989"/>
    </source>
</evidence>
<keyword evidence="10" id="KW-1185">Reference proteome</keyword>
<dbReference type="GO" id="GO:0005886">
    <property type="term" value="C:plasma membrane"/>
    <property type="evidence" value="ECO:0007669"/>
    <property type="project" value="UniProtKB-SubCell"/>
</dbReference>
<dbReference type="OrthoDB" id="9810952at2"/>
<feature type="transmembrane region" description="Helical" evidence="8">
    <location>
        <begin position="43"/>
        <end position="65"/>
    </location>
</feature>
<sequence length="437" mass="47122">MFNNIKPGQLLVISYALVDLVGTLLLTLPFASTNPGSATLLEAWFTATSALTVTGLTVVTTAEYWTFFGHAVILVLMQIGGLGLMVLATITLSMLGLKIHLGHRVLIVQDRNYFNMSGVVRLVRSIVLLTLALEGVGAVLFALLLPDVWSEGLIPGLMFVVFHAVSAFNGAGFDLTGHSLEPFRYNMGINLAVIVLVLLGSLGYVVLQELFLVRKWHKLSLHSRLVLLVTGIISLVGSIFYFLTEYSNTLASVPLTHKIVTSLFQAVTRTAGFTTIPVLEWTEPFIFLMILMMFVGASPGSVGGGVKTTTLGTTVLAIWSIVRGKKGVVIFEREIAPESVTKAFTVMVIAGMLAAASTLVLMTVEHLPFMPILFEVVSALATVGLSMGVTVKLSAFGQVLIGLLMFVGRIGVLTLIVVLTGIDKRRLHYMKEDILIG</sequence>
<dbReference type="STRING" id="39060.SAMN05660706_12026"/>
<evidence type="ECO:0000256" key="4">
    <source>
        <dbReference type="ARBA" id="ARBA00022692"/>
    </source>
</evidence>
<name>A0A1I6DXJ9_9FIRM</name>